<evidence type="ECO:0000313" key="1">
    <source>
        <dbReference type="EMBL" id="MBK4739090.1"/>
    </source>
</evidence>
<comment type="caution">
    <text evidence="1">The sequence shown here is derived from an EMBL/GenBank/DDBJ whole genome shotgun (WGS) entry which is preliminary data.</text>
</comment>
<dbReference type="AlphaFoldDB" id="A0A934W9L6"/>
<evidence type="ECO:0000313" key="2">
    <source>
        <dbReference type="Proteomes" id="UP000622890"/>
    </source>
</evidence>
<name>A0A934W9L6_9BURK</name>
<dbReference type="Proteomes" id="UP000622890">
    <property type="component" value="Unassembled WGS sequence"/>
</dbReference>
<reference evidence="1" key="1">
    <citation type="submission" date="2021-01" db="EMBL/GenBank/DDBJ databases">
        <title>Genome sequence of strain Noviherbaspirillum sp. DKR-6.</title>
        <authorList>
            <person name="Chaudhary D.K."/>
        </authorList>
    </citation>
    <scope>NUCLEOTIDE SEQUENCE</scope>
    <source>
        <strain evidence="1">DKR-6</strain>
    </source>
</reference>
<dbReference type="EMBL" id="JAEPBG010000037">
    <property type="protein sequence ID" value="MBK4739090.1"/>
    <property type="molecule type" value="Genomic_DNA"/>
</dbReference>
<proteinExistence type="predicted"/>
<dbReference type="RefSeq" id="WP_200598460.1">
    <property type="nucleotide sequence ID" value="NZ_JAEPBG010000037.1"/>
</dbReference>
<organism evidence="1 2">
    <name type="scientific">Noviherbaspirillum pedocola</name>
    <dbReference type="NCBI Taxonomy" id="2801341"/>
    <lineage>
        <taxon>Bacteria</taxon>
        <taxon>Pseudomonadati</taxon>
        <taxon>Pseudomonadota</taxon>
        <taxon>Betaproteobacteria</taxon>
        <taxon>Burkholderiales</taxon>
        <taxon>Oxalobacteraceae</taxon>
        <taxon>Noviherbaspirillum</taxon>
    </lineage>
</organism>
<gene>
    <name evidence="1" type="ORF">JJB74_31190</name>
</gene>
<protein>
    <submittedName>
        <fullName evidence="1">Uncharacterized protein</fullName>
    </submittedName>
</protein>
<accession>A0A934W9L6</accession>
<keyword evidence="2" id="KW-1185">Reference proteome</keyword>
<sequence>MAFFSPATTSPIYGVRIRGAHIRIEISPQRKVAVERAIDRLLLGGFYNCEDKRVVQFKARRRLVDWIRRCAALDLNWKAHYSPLKTMASATMSTNLRHMPMPT</sequence>